<dbReference type="AlphaFoldDB" id="A0A836EIU8"/>
<name>A0A836EIU8_9HYME</name>
<organism evidence="2 3">
    <name type="scientific">Acromyrmex insinuator</name>
    <dbReference type="NCBI Taxonomy" id="230686"/>
    <lineage>
        <taxon>Eukaryota</taxon>
        <taxon>Metazoa</taxon>
        <taxon>Ecdysozoa</taxon>
        <taxon>Arthropoda</taxon>
        <taxon>Hexapoda</taxon>
        <taxon>Insecta</taxon>
        <taxon>Pterygota</taxon>
        <taxon>Neoptera</taxon>
        <taxon>Endopterygota</taxon>
        <taxon>Hymenoptera</taxon>
        <taxon>Apocrita</taxon>
        <taxon>Aculeata</taxon>
        <taxon>Formicoidea</taxon>
        <taxon>Formicidae</taxon>
        <taxon>Myrmicinae</taxon>
        <taxon>Acromyrmex</taxon>
    </lineage>
</organism>
<keyword evidence="3" id="KW-1185">Reference proteome</keyword>
<feature type="non-terminal residue" evidence="2">
    <location>
        <position position="1"/>
    </location>
</feature>
<dbReference type="GO" id="GO:0003676">
    <property type="term" value="F:nucleic acid binding"/>
    <property type="evidence" value="ECO:0007669"/>
    <property type="project" value="InterPro"/>
</dbReference>
<feature type="domain" description="Mos1 transposase HTH" evidence="1">
    <location>
        <begin position="9"/>
        <end position="47"/>
    </location>
</feature>
<evidence type="ECO:0000259" key="1">
    <source>
        <dbReference type="Pfam" id="PF17906"/>
    </source>
</evidence>
<accession>A0A836EIU8</accession>
<evidence type="ECO:0000313" key="2">
    <source>
        <dbReference type="EMBL" id="KAG5308009.1"/>
    </source>
</evidence>
<dbReference type="InterPro" id="IPR052709">
    <property type="entry name" value="Transposase-MT_Hybrid"/>
</dbReference>
<dbReference type="GO" id="GO:0008168">
    <property type="term" value="F:methyltransferase activity"/>
    <property type="evidence" value="ECO:0007669"/>
    <property type="project" value="UniProtKB-KW"/>
</dbReference>
<dbReference type="EMBL" id="JAANHZ010000706">
    <property type="protein sequence ID" value="KAG5308009.1"/>
    <property type="molecule type" value="Genomic_DNA"/>
</dbReference>
<dbReference type="Proteomes" id="UP000667349">
    <property type="component" value="Unassembled WGS sequence"/>
</dbReference>
<evidence type="ECO:0000313" key="3">
    <source>
        <dbReference type="Proteomes" id="UP000667349"/>
    </source>
</evidence>
<reference evidence="2" key="1">
    <citation type="submission" date="2020-02" db="EMBL/GenBank/DDBJ databases">
        <title>Relaxed selection underlies rapid genomic changes in the transitions from sociality to social parasitism in ants.</title>
        <authorList>
            <person name="Bi X."/>
        </authorList>
    </citation>
    <scope>NUCLEOTIDE SEQUENCE</scope>
    <source>
        <strain evidence="2">BGI-DK2013a</strain>
        <tissue evidence="2">Whole body</tissue>
    </source>
</reference>
<dbReference type="PANTHER" id="PTHR46060:SF1">
    <property type="entry name" value="MARINER MOS1 TRANSPOSASE-LIKE PROTEIN"/>
    <property type="match status" value="1"/>
</dbReference>
<gene>
    <name evidence="2" type="primary">Setmar_159</name>
    <name evidence="2" type="ORF">G6Z75_0011508</name>
</gene>
<keyword evidence="2" id="KW-0808">Transferase</keyword>
<dbReference type="GO" id="GO:0032259">
    <property type="term" value="P:methylation"/>
    <property type="evidence" value="ECO:0007669"/>
    <property type="project" value="UniProtKB-KW"/>
</dbReference>
<protein>
    <submittedName>
        <fullName evidence="2">SETMR methyltransferase</fullName>
    </submittedName>
</protein>
<dbReference type="Pfam" id="PF17906">
    <property type="entry name" value="HTH_48"/>
    <property type="match status" value="1"/>
</dbReference>
<dbReference type="InterPro" id="IPR036397">
    <property type="entry name" value="RNaseH_sf"/>
</dbReference>
<keyword evidence="2" id="KW-0489">Methyltransferase</keyword>
<comment type="caution">
    <text evidence="2">The sequence shown here is derived from an EMBL/GenBank/DDBJ whole genome shotgun (WGS) entry which is preliminary data.</text>
</comment>
<feature type="non-terminal residue" evidence="2">
    <location>
        <position position="104"/>
    </location>
</feature>
<dbReference type="Gene3D" id="3.30.420.10">
    <property type="entry name" value="Ribonuclease H-like superfamily/Ribonuclease H"/>
    <property type="match status" value="1"/>
</dbReference>
<proteinExistence type="predicted"/>
<dbReference type="Gene3D" id="1.10.10.1450">
    <property type="match status" value="1"/>
</dbReference>
<sequence>LKMSEISEEIRYVMLFYYKKSKNAAQTCRQICEVYGADVVSERRTQRGLFSLMTRQKLSELGWEVLMHPPYSPDLAPSDYICFDLCRTLLMERHWPTKELPKIT</sequence>
<dbReference type="PANTHER" id="PTHR46060">
    <property type="entry name" value="MARINER MOS1 TRANSPOSASE-LIKE PROTEIN"/>
    <property type="match status" value="1"/>
</dbReference>
<dbReference type="InterPro" id="IPR041426">
    <property type="entry name" value="Mos1_HTH"/>
</dbReference>